<dbReference type="EMBL" id="LAZR01020674">
    <property type="protein sequence ID" value="KKL88044.1"/>
    <property type="molecule type" value="Genomic_DNA"/>
</dbReference>
<reference evidence="1" key="1">
    <citation type="journal article" date="2015" name="Nature">
        <title>Complex archaea that bridge the gap between prokaryotes and eukaryotes.</title>
        <authorList>
            <person name="Spang A."/>
            <person name="Saw J.H."/>
            <person name="Jorgensen S.L."/>
            <person name="Zaremba-Niedzwiedzka K."/>
            <person name="Martijn J."/>
            <person name="Lind A.E."/>
            <person name="van Eijk R."/>
            <person name="Schleper C."/>
            <person name="Guy L."/>
            <person name="Ettema T.J."/>
        </authorList>
    </citation>
    <scope>NUCLEOTIDE SEQUENCE</scope>
</reference>
<sequence length="112" mass="12864">MTNLSVRMKRETLDELDRIAELLGIDRATIVRKIIDTGIEQQKIEVAIDLYQKGDTLERAANISGASLWDLFDELKNRGITSKFDIDQEKETYLRVFGKNNKVLKDKIGDLH</sequence>
<dbReference type="AlphaFoldDB" id="A0A0F9FNP5"/>
<comment type="caution">
    <text evidence="1">The sequence shown here is derived from an EMBL/GenBank/DDBJ whole genome shotgun (WGS) entry which is preliminary data.</text>
</comment>
<evidence type="ECO:0000313" key="1">
    <source>
        <dbReference type="EMBL" id="KKL88044.1"/>
    </source>
</evidence>
<name>A0A0F9FNP5_9ZZZZ</name>
<proteinExistence type="predicted"/>
<evidence type="ECO:0008006" key="2">
    <source>
        <dbReference type="Google" id="ProtNLM"/>
    </source>
</evidence>
<gene>
    <name evidence="1" type="ORF">LCGC14_1928660</name>
</gene>
<protein>
    <recommendedName>
        <fullName evidence="2">Ribbon-helix-helix protein CopG domain-containing protein</fullName>
    </recommendedName>
</protein>
<organism evidence="1">
    <name type="scientific">marine sediment metagenome</name>
    <dbReference type="NCBI Taxonomy" id="412755"/>
    <lineage>
        <taxon>unclassified sequences</taxon>
        <taxon>metagenomes</taxon>
        <taxon>ecological metagenomes</taxon>
    </lineage>
</organism>
<accession>A0A0F9FNP5</accession>